<dbReference type="Proteomes" id="UP000436088">
    <property type="component" value="Unassembled WGS sequence"/>
</dbReference>
<evidence type="ECO:0000256" key="1">
    <source>
        <dbReference type="ARBA" id="ARBA00001971"/>
    </source>
</evidence>
<keyword evidence="9" id="KW-1185">Reference proteome</keyword>
<keyword evidence="4" id="KW-0479">Metal-binding</keyword>
<evidence type="ECO:0000256" key="6">
    <source>
        <dbReference type="ARBA" id="ARBA00023004"/>
    </source>
</evidence>
<sequence length="98" mass="11110">MIRLQQELEAVVGRNRPVEESDQSKLLYLDMVVKESTRLHGVGPFLVPRRSGCPEMQLALITVRLVLAQLIQCFDWESPDGMQPNELDMSEIFGLSLP</sequence>
<evidence type="ECO:0000313" key="9">
    <source>
        <dbReference type="Proteomes" id="UP000436088"/>
    </source>
</evidence>
<dbReference type="SUPFAM" id="SSF48264">
    <property type="entry name" value="Cytochrome P450"/>
    <property type="match status" value="1"/>
</dbReference>
<keyword evidence="5" id="KW-0560">Oxidoreductase</keyword>
<dbReference type="Pfam" id="PF00067">
    <property type="entry name" value="p450"/>
    <property type="match status" value="1"/>
</dbReference>
<protein>
    <recommendedName>
        <fullName evidence="10">Cytochrome P450</fullName>
    </recommendedName>
</protein>
<proteinExistence type="inferred from homology"/>
<evidence type="ECO:0008006" key="10">
    <source>
        <dbReference type="Google" id="ProtNLM"/>
    </source>
</evidence>
<comment type="caution">
    <text evidence="8">The sequence shown here is derived from an EMBL/GenBank/DDBJ whole genome shotgun (WGS) entry which is preliminary data.</text>
</comment>
<evidence type="ECO:0000256" key="3">
    <source>
        <dbReference type="ARBA" id="ARBA00022617"/>
    </source>
</evidence>
<keyword evidence="6" id="KW-0408">Iron</keyword>
<comment type="similarity">
    <text evidence="2">Belongs to the cytochrome P450 family.</text>
</comment>
<organism evidence="8 9">
    <name type="scientific">Hibiscus syriacus</name>
    <name type="common">Rose of Sharon</name>
    <dbReference type="NCBI Taxonomy" id="106335"/>
    <lineage>
        <taxon>Eukaryota</taxon>
        <taxon>Viridiplantae</taxon>
        <taxon>Streptophyta</taxon>
        <taxon>Embryophyta</taxon>
        <taxon>Tracheophyta</taxon>
        <taxon>Spermatophyta</taxon>
        <taxon>Magnoliopsida</taxon>
        <taxon>eudicotyledons</taxon>
        <taxon>Gunneridae</taxon>
        <taxon>Pentapetalae</taxon>
        <taxon>rosids</taxon>
        <taxon>malvids</taxon>
        <taxon>Malvales</taxon>
        <taxon>Malvaceae</taxon>
        <taxon>Malvoideae</taxon>
        <taxon>Hibiscus</taxon>
    </lineage>
</organism>
<keyword evidence="3" id="KW-0349">Heme</keyword>
<dbReference type="PANTHER" id="PTHR47944:SF16">
    <property type="entry name" value="CYTOCHROME P450 FAMILY 1 SUBFAMILY A POLYPEPTIDE 1"/>
    <property type="match status" value="1"/>
</dbReference>
<evidence type="ECO:0000256" key="2">
    <source>
        <dbReference type="ARBA" id="ARBA00010617"/>
    </source>
</evidence>
<dbReference type="GO" id="GO:0004497">
    <property type="term" value="F:monooxygenase activity"/>
    <property type="evidence" value="ECO:0007669"/>
    <property type="project" value="UniProtKB-KW"/>
</dbReference>
<gene>
    <name evidence="8" type="ORF">F3Y22_tig00003041pilonHSYRG00067</name>
</gene>
<accession>A0A6A3CL74</accession>
<evidence type="ECO:0000256" key="4">
    <source>
        <dbReference type="ARBA" id="ARBA00022723"/>
    </source>
</evidence>
<dbReference type="PANTHER" id="PTHR47944">
    <property type="entry name" value="CYTOCHROME P450 98A9"/>
    <property type="match status" value="1"/>
</dbReference>
<dbReference type="GO" id="GO:0020037">
    <property type="term" value="F:heme binding"/>
    <property type="evidence" value="ECO:0007669"/>
    <property type="project" value="InterPro"/>
</dbReference>
<evidence type="ECO:0000313" key="8">
    <source>
        <dbReference type="EMBL" id="KAE8729903.1"/>
    </source>
</evidence>
<reference evidence="8" key="1">
    <citation type="submission" date="2019-09" db="EMBL/GenBank/DDBJ databases">
        <title>Draft genome information of white flower Hibiscus syriacus.</title>
        <authorList>
            <person name="Kim Y.-M."/>
        </authorList>
    </citation>
    <scope>NUCLEOTIDE SEQUENCE [LARGE SCALE GENOMIC DNA]</scope>
    <source>
        <strain evidence="8">YM2019G1</strain>
    </source>
</reference>
<dbReference type="InterPro" id="IPR001128">
    <property type="entry name" value="Cyt_P450"/>
</dbReference>
<dbReference type="GO" id="GO:0016705">
    <property type="term" value="F:oxidoreductase activity, acting on paired donors, with incorporation or reduction of molecular oxygen"/>
    <property type="evidence" value="ECO:0007669"/>
    <property type="project" value="InterPro"/>
</dbReference>
<evidence type="ECO:0000256" key="7">
    <source>
        <dbReference type="ARBA" id="ARBA00023033"/>
    </source>
</evidence>
<dbReference type="AlphaFoldDB" id="A0A6A3CL74"/>
<keyword evidence="7" id="KW-0503">Monooxygenase</keyword>
<dbReference type="EMBL" id="VEPZ02000209">
    <property type="protein sequence ID" value="KAE8729903.1"/>
    <property type="molecule type" value="Genomic_DNA"/>
</dbReference>
<dbReference type="InterPro" id="IPR036396">
    <property type="entry name" value="Cyt_P450_sf"/>
</dbReference>
<dbReference type="Gene3D" id="1.10.630.10">
    <property type="entry name" value="Cytochrome P450"/>
    <property type="match status" value="2"/>
</dbReference>
<comment type="cofactor">
    <cofactor evidence="1">
        <name>heme</name>
        <dbReference type="ChEBI" id="CHEBI:30413"/>
    </cofactor>
</comment>
<dbReference type="GO" id="GO:0005506">
    <property type="term" value="F:iron ion binding"/>
    <property type="evidence" value="ECO:0007669"/>
    <property type="project" value="InterPro"/>
</dbReference>
<name>A0A6A3CL74_HIBSY</name>
<evidence type="ECO:0000256" key="5">
    <source>
        <dbReference type="ARBA" id="ARBA00023002"/>
    </source>
</evidence>